<evidence type="ECO:0000259" key="1">
    <source>
        <dbReference type="Pfam" id="PF07589"/>
    </source>
</evidence>
<dbReference type="InterPro" id="IPR013424">
    <property type="entry name" value="Ice-binding_C"/>
</dbReference>
<evidence type="ECO:0000313" key="2">
    <source>
        <dbReference type="EMBL" id="MBB4155443.1"/>
    </source>
</evidence>
<feature type="domain" description="Ice-binding protein C-terminal" evidence="1">
    <location>
        <begin position="170"/>
        <end position="192"/>
    </location>
</feature>
<protein>
    <recommendedName>
        <fullName evidence="1">Ice-binding protein C-terminal domain-containing protein</fullName>
    </recommendedName>
</protein>
<gene>
    <name evidence="2" type="ORF">GGQ80_003366</name>
</gene>
<dbReference type="RefSeq" id="WP_246347160.1">
    <property type="nucleotide sequence ID" value="NZ_JACIEV010000012.1"/>
</dbReference>
<dbReference type="Pfam" id="PF07589">
    <property type="entry name" value="PEP-CTERM"/>
    <property type="match status" value="1"/>
</dbReference>
<proteinExistence type="predicted"/>
<comment type="caution">
    <text evidence="2">The sequence shown here is derived from an EMBL/GenBank/DDBJ whole genome shotgun (WGS) entry which is preliminary data.</text>
</comment>
<dbReference type="NCBIfam" id="NF035944">
    <property type="entry name" value="PEPxxWA-CTERM"/>
    <property type="match status" value="1"/>
</dbReference>
<sequence>MAATTAIAASPASAAINICTGNNCVATNENVMVSAATNQATINGTGASSGIGVLFTSSERLNGNANGQADVSATDGLLNGLTFSLAGGATFATATFNLFPLPGNAANQAVRVLLTYTGGSRTIDINTNGQNFLGISGNAGERFTSVGFVADPATSGIQDLRQLRLGGVSAVPEPATWAMMFLGMGLVGAAHRHRSRRTGAWAGVTA</sequence>
<dbReference type="EMBL" id="JACIEV010000012">
    <property type="protein sequence ID" value="MBB4155443.1"/>
    <property type="molecule type" value="Genomic_DNA"/>
</dbReference>
<organism evidence="2 3">
    <name type="scientific">Sphingomonas jinjuensis</name>
    <dbReference type="NCBI Taxonomy" id="535907"/>
    <lineage>
        <taxon>Bacteria</taxon>
        <taxon>Pseudomonadati</taxon>
        <taxon>Pseudomonadota</taxon>
        <taxon>Alphaproteobacteria</taxon>
        <taxon>Sphingomonadales</taxon>
        <taxon>Sphingomonadaceae</taxon>
        <taxon>Sphingomonas</taxon>
    </lineage>
</organism>
<name>A0A840F885_9SPHN</name>
<keyword evidence="3" id="KW-1185">Reference proteome</keyword>
<reference evidence="2 3" key="1">
    <citation type="submission" date="2020-08" db="EMBL/GenBank/DDBJ databases">
        <title>Genomic Encyclopedia of Type Strains, Phase IV (KMG-IV): sequencing the most valuable type-strain genomes for metagenomic binning, comparative biology and taxonomic classification.</title>
        <authorList>
            <person name="Goeker M."/>
        </authorList>
    </citation>
    <scope>NUCLEOTIDE SEQUENCE [LARGE SCALE GENOMIC DNA]</scope>
    <source>
        <strain evidence="2 3">YC6723</strain>
    </source>
</reference>
<accession>A0A840F885</accession>
<dbReference type="AlphaFoldDB" id="A0A840F885"/>
<evidence type="ECO:0000313" key="3">
    <source>
        <dbReference type="Proteomes" id="UP000529795"/>
    </source>
</evidence>
<dbReference type="NCBIfam" id="TIGR02595">
    <property type="entry name" value="PEP_CTERM"/>
    <property type="match status" value="1"/>
</dbReference>
<dbReference type="Proteomes" id="UP000529795">
    <property type="component" value="Unassembled WGS sequence"/>
</dbReference>